<gene>
    <name evidence="3" type="ORF">OV287_33910</name>
</gene>
<accession>A0ABT4ACW1</accession>
<protein>
    <submittedName>
        <fullName evidence="3">DUF3883 domain-containing protein</fullName>
    </submittedName>
</protein>
<proteinExistence type="predicted"/>
<organism evidence="3 4">
    <name type="scientific">Archangium lansingense</name>
    <dbReference type="NCBI Taxonomy" id="2995310"/>
    <lineage>
        <taxon>Bacteria</taxon>
        <taxon>Pseudomonadati</taxon>
        <taxon>Myxococcota</taxon>
        <taxon>Myxococcia</taxon>
        <taxon>Myxococcales</taxon>
        <taxon>Cystobacterineae</taxon>
        <taxon>Archangiaceae</taxon>
        <taxon>Archangium</taxon>
    </lineage>
</organism>
<dbReference type="EMBL" id="JAPNKA010000001">
    <property type="protein sequence ID" value="MCY1079465.1"/>
    <property type="molecule type" value="Genomic_DNA"/>
</dbReference>
<evidence type="ECO:0000259" key="2">
    <source>
        <dbReference type="Pfam" id="PF13020"/>
    </source>
</evidence>
<feature type="region of interest" description="Disordered" evidence="1">
    <location>
        <begin position="1"/>
        <end position="25"/>
    </location>
</feature>
<feature type="domain" description="Protein NO VEIN C-terminal" evidence="2">
    <location>
        <begin position="26"/>
        <end position="78"/>
    </location>
</feature>
<reference evidence="3 4" key="1">
    <citation type="submission" date="2022-11" db="EMBL/GenBank/DDBJ databases">
        <title>Minimal conservation of predation-associated metabolite biosynthetic gene clusters underscores biosynthetic potential of Myxococcota including descriptions for ten novel species: Archangium lansinium sp. nov., Myxococcus landrumus sp. nov., Nannocystis bai.</title>
        <authorList>
            <person name="Ahearne A."/>
            <person name="Stevens C."/>
            <person name="Phillips K."/>
        </authorList>
    </citation>
    <scope>NUCLEOTIDE SEQUENCE [LARGE SCALE GENOMIC DNA]</scope>
    <source>
        <strain evidence="3 4">MIWBW</strain>
    </source>
</reference>
<dbReference type="RefSeq" id="WP_267538182.1">
    <property type="nucleotide sequence ID" value="NZ_JAPNKA010000001.1"/>
</dbReference>
<comment type="caution">
    <text evidence="3">The sequence shown here is derived from an EMBL/GenBank/DDBJ whole genome shotgun (WGS) entry which is preliminary data.</text>
</comment>
<sequence>MLAHEHADHRLPQPPRDDASGCSLESVDGSGARYIEVKGLSGPWTENGVWLSSGQFDRAQKLGDGFWLYVVEYALDEASSVVHPICNPAGLITQYRLDPGWRGLASASLPQAAPPRPEVGGRILMEDGVEGVITGVEGESLILSLQVKMLDGTKRQAFYQPNKMKLLPNEG</sequence>
<evidence type="ECO:0000256" key="1">
    <source>
        <dbReference type="SAM" id="MobiDB-lite"/>
    </source>
</evidence>
<feature type="compositionally biased region" description="Basic and acidic residues" evidence="1">
    <location>
        <begin position="1"/>
        <end position="19"/>
    </location>
</feature>
<evidence type="ECO:0000313" key="4">
    <source>
        <dbReference type="Proteomes" id="UP001207654"/>
    </source>
</evidence>
<dbReference type="Pfam" id="PF13020">
    <property type="entry name" value="NOV_C"/>
    <property type="match status" value="1"/>
</dbReference>
<keyword evidence="4" id="KW-1185">Reference proteome</keyword>
<dbReference type="InterPro" id="IPR024975">
    <property type="entry name" value="NOV_C"/>
</dbReference>
<name>A0ABT4ACW1_9BACT</name>
<dbReference type="Proteomes" id="UP001207654">
    <property type="component" value="Unassembled WGS sequence"/>
</dbReference>
<evidence type="ECO:0000313" key="3">
    <source>
        <dbReference type="EMBL" id="MCY1079465.1"/>
    </source>
</evidence>